<comment type="caution">
    <text evidence="1">The sequence shown here is derived from an EMBL/GenBank/DDBJ whole genome shotgun (WGS) entry which is preliminary data.</text>
</comment>
<dbReference type="EMBL" id="JAMOIM010000012">
    <property type="protein sequence ID" value="MCW6509879.1"/>
    <property type="molecule type" value="Genomic_DNA"/>
</dbReference>
<dbReference type="Proteomes" id="UP001165667">
    <property type="component" value="Unassembled WGS sequence"/>
</dbReference>
<dbReference type="AlphaFoldDB" id="A0AA41YXD4"/>
<proteinExistence type="predicted"/>
<evidence type="ECO:0000313" key="1">
    <source>
        <dbReference type="EMBL" id="MCW6509879.1"/>
    </source>
</evidence>
<sequence length="184" mass="19074">MSVQPEQLAEAARRHGFSLAAAEALFGALVAGGGGQAQFSHPELGGMGQWSNGMTQIGDMFNDGLKARVNGFCQDMSAAARAARSTATGTNGGTGGAVGRHGSAHWWPSDLGSASSSGAQNGMRYACFPERRRLAIERDGQVTIYDTGHYRLTGFSQQQGSDYSLSFSGPDGPVSLDSLSVVGP</sequence>
<evidence type="ECO:0000313" key="2">
    <source>
        <dbReference type="Proteomes" id="UP001165667"/>
    </source>
</evidence>
<gene>
    <name evidence="1" type="ORF">M8523_17820</name>
</gene>
<reference evidence="1" key="1">
    <citation type="submission" date="2022-05" db="EMBL/GenBank/DDBJ databases">
        <authorList>
            <person name="Pankratov T."/>
        </authorList>
    </citation>
    <scope>NUCLEOTIDE SEQUENCE</scope>
    <source>
        <strain evidence="1">BP6-180914</strain>
    </source>
</reference>
<organism evidence="1 2">
    <name type="scientific">Lichenifustis flavocetrariae</name>
    <dbReference type="NCBI Taxonomy" id="2949735"/>
    <lineage>
        <taxon>Bacteria</taxon>
        <taxon>Pseudomonadati</taxon>
        <taxon>Pseudomonadota</taxon>
        <taxon>Alphaproteobacteria</taxon>
        <taxon>Hyphomicrobiales</taxon>
        <taxon>Lichenihabitantaceae</taxon>
        <taxon>Lichenifustis</taxon>
    </lineage>
</organism>
<protein>
    <submittedName>
        <fullName evidence="1">SHOCT domain-containing protein</fullName>
    </submittedName>
</protein>
<keyword evidence="2" id="KW-1185">Reference proteome</keyword>
<dbReference type="RefSeq" id="WP_282586252.1">
    <property type="nucleotide sequence ID" value="NZ_JAMOIM010000012.1"/>
</dbReference>
<accession>A0AA41YXD4</accession>
<name>A0AA41YXD4_9HYPH</name>